<evidence type="ECO:0000313" key="3">
    <source>
        <dbReference type="Proteomes" id="UP000677913"/>
    </source>
</evidence>
<evidence type="ECO:0008006" key="4">
    <source>
        <dbReference type="Google" id="ProtNLM"/>
    </source>
</evidence>
<keyword evidence="3" id="KW-1185">Reference proteome</keyword>
<dbReference type="RefSeq" id="WP_211470603.1">
    <property type="nucleotide sequence ID" value="NZ_JAGSXH010000112.1"/>
</dbReference>
<evidence type="ECO:0000256" key="1">
    <source>
        <dbReference type="SAM" id="MobiDB-lite"/>
    </source>
</evidence>
<gene>
    <name evidence="2" type="ORF">KGA66_23225</name>
</gene>
<name>A0A8J8BD98_9ACTN</name>
<sequence length="259" mass="27334">MPEPLYCAIAVVDIEGFGKRNDTDQGTLRRDLHAALAEALGAEGVDWSALDPKDTGDGAILRIPASVPKTAITRALSWKLHTALVRRCLAEVPVEEMRVRVALHGGEITEDEIGLRGTDLNTASRLVDAQQLRDVLAAAARSHVAVIVSDAWYRAVVRHGYEGIAAESFAPVRISIKELRETAWVTVPGLSTPPGLPPFEPDQAPSAPTGVAPAGSAAQAPAAPGSRSLVIHGPVQEVTQGDKNIKNIYGGFGPNAAVR</sequence>
<feature type="region of interest" description="Disordered" evidence="1">
    <location>
        <begin position="193"/>
        <end position="225"/>
    </location>
</feature>
<dbReference type="AlphaFoldDB" id="A0A8J8BD98"/>
<dbReference type="SUPFAM" id="SSF55073">
    <property type="entry name" value="Nucleotide cyclase"/>
    <property type="match status" value="1"/>
</dbReference>
<comment type="caution">
    <text evidence="2">The sequence shown here is derived from an EMBL/GenBank/DDBJ whole genome shotgun (WGS) entry which is preliminary data.</text>
</comment>
<feature type="compositionally biased region" description="Low complexity" evidence="1">
    <location>
        <begin position="210"/>
        <end position="225"/>
    </location>
</feature>
<dbReference type="InterPro" id="IPR029787">
    <property type="entry name" value="Nucleotide_cyclase"/>
</dbReference>
<organism evidence="2 3">
    <name type="scientific">Actinocrinis puniceicyclus</name>
    <dbReference type="NCBI Taxonomy" id="977794"/>
    <lineage>
        <taxon>Bacteria</taxon>
        <taxon>Bacillati</taxon>
        <taxon>Actinomycetota</taxon>
        <taxon>Actinomycetes</taxon>
        <taxon>Catenulisporales</taxon>
        <taxon>Actinospicaceae</taxon>
        <taxon>Actinocrinis</taxon>
    </lineage>
</organism>
<dbReference type="Gene3D" id="3.30.70.1230">
    <property type="entry name" value="Nucleotide cyclase"/>
    <property type="match status" value="1"/>
</dbReference>
<dbReference type="Proteomes" id="UP000677913">
    <property type="component" value="Unassembled WGS sequence"/>
</dbReference>
<reference evidence="2" key="1">
    <citation type="submission" date="2021-04" db="EMBL/GenBank/DDBJ databases">
        <title>Genome based classification of Actinospica acidithermotolerans sp. nov., an actinobacterium isolated from an Indonesian hot spring.</title>
        <authorList>
            <person name="Kusuma A.B."/>
            <person name="Putra K.E."/>
            <person name="Nafisah S."/>
            <person name="Loh J."/>
            <person name="Nouioui I."/>
            <person name="Goodfellow M."/>
        </authorList>
    </citation>
    <scope>NUCLEOTIDE SEQUENCE</scope>
    <source>
        <strain evidence="2">DSM 45618</strain>
    </source>
</reference>
<dbReference type="EMBL" id="JAGSXH010000112">
    <property type="protein sequence ID" value="MBS2965977.1"/>
    <property type="molecule type" value="Genomic_DNA"/>
</dbReference>
<proteinExistence type="predicted"/>
<accession>A0A8J8BD98</accession>
<evidence type="ECO:0000313" key="2">
    <source>
        <dbReference type="EMBL" id="MBS2965977.1"/>
    </source>
</evidence>
<protein>
    <recommendedName>
        <fullName evidence="4">Guanylate cyclase domain-containing protein</fullName>
    </recommendedName>
</protein>